<feature type="region of interest" description="Disordered" evidence="10">
    <location>
        <begin position="278"/>
        <end position="363"/>
    </location>
</feature>
<comment type="similarity">
    <text evidence="2">Belongs to the ZC3H14 family.</text>
</comment>
<dbReference type="Proteomes" id="UP001432322">
    <property type="component" value="Unassembled WGS sequence"/>
</dbReference>
<evidence type="ECO:0000256" key="1">
    <source>
        <dbReference type="ARBA" id="ARBA00004123"/>
    </source>
</evidence>
<feature type="non-terminal residue" evidence="13">
    <location>
        <position position="1"/>
    </location>
</feature>
<feature type="signal peptide" evidence="11">
    <location>
        <begin position="1"/>
        <end position="25"/>
    </location>
</feature>
<name>A0AAV5UWY4_9BILA</name>
<keyword evidence="4 9" id="KW-0479">Metal-binding</keyword>
<evidence type="ECO:0000256" key="8">
    <source>
        <dbReference type="ARBA" id="ARBA00023242"/>
    </source>
</evidence>
<keyword evidence="11" id="KW-0732">Signal</keyword>
<evidence type="ECO:0000256" key="4">
    <source>
        <dbReference type="ARBA" id="ARBA00022723"/>
    </source>
</evidence>
<dbReference type="GO" id="GO:0043488">
    <property type="term" value="P:regulation of mRNA stability"/>
    <property type="evidence" value="ECO:0007669"/>
    <property type="project" value="InterPro"/>
</dbReference>
<gene>
    <name evidence="13" type="ORF">PFISCL1PPCAC_2079</name>
</gene>
<evidence type="ECO:0000256" key="5">
    <source>
        <dbReference type="ARBA" id="ARBA00022737"/>
    </source>
</evidence>
<dbReference type="GO" id="GO:0008270">
    <property type="term" value="F:zinc ion binding"/>
    <property type="evidence" value="ECO:0007669"/>
    <property type="project" value="UniProtKB-KW"/>
</dbReference>
<dbReference type="FunFam" id="4.10.1000.40:FF:000006">
    <property type="entry name" value="Zinc finger CCCH domain-containing protein 14"/>
    <property type="match status" value="1"/>
</dbReference>
<feature type="region of interest" description="Disordered" evidence="10">
    <location>
        <begin position="380"/>
        <end position="413"/>
    </location>
</feature>
<keyword evidence="8" id="KW-0539">Nucleus</keyword>
<feature type="compositionally biased region" description="Basic and acidic residues" evidence="10">
    <location>
        <begin position="287"/>
        <end position="296"/>
    </location>
</feature>
<keyword evidence="7 9" id="KW-0862">Zinc</keyword>
<dbReference type="GO" id="GO:0008143">
    <property type="term" value="F:poly(A) binding"/>
    <property type="evidence" value="ECO:0007669"/>
    <property type="project" value="InterPro"/>
</dbReference>
<evidence type="ECO:0000313" key="13">
    <source>
        <dbReference type="EMBL" id="GMT10782.1"/>
    </source>
</evidence>
<evidence type="ECO:0000256" key="10">
    <source>
        <dbReference type="SAM" id="MobiDB-lite"/>
    </source>
</evidence>
<dbReference type="Gene3D" id="4.10.1000.30">
    <property type="match status" value="1"/>
</dbReference>
<feature type="chain" id="PRO_5043932855" description="Zinc finger CCCH domain-containing protein 14" evidence="11">
    <location>
        <begin position="26"/>
        <end position="541"/>
    </location>
</feature>
<reference evidence="13" key="1">
    <citation type="submission" date="2023-10" db="EMBL/GenBank/DDBJ databases">
        <title>Genome assembly of Pristionchus species.</title>
        <authorList>
            <person name="Yoshida K."/>
            <person name="Sommer R.J."/>
        </authorList>
    </citation>
    <scope>NUCLEOTIDE SEQUENCE</scope>
    <source>
        <strain evidence="13">RS5133</strain>
    </source>
</reference>
<dbReference type="PROSITE" id="PS50103">
    <property type="entry name" value="ZF_C3H1"/>
    <property type="match status" value="1"/>
</dbReference>
<feature type="zinc finger region" description="C3H1-type" evidence="9">
    <location>
        <begin position="417"/>
        <end position="443"/>
    </location>
</feature>
<dbReference type="SMART" id="SM00356">
    <property type="entry name" value="ZnF_C3H1"/>
    <property type="match status" value="3"/>
</dbReference>
<evidence type="ECO:0000256" key="2">
    <source>
        <dbReference type="ARBA" id="ARBA00008423"/>
    </source>
</evidence>
<dbReference type="PANTHER" id="PTHR14738:SF29">
    <property type="entry name" value="ZINC FINGER CCCH DOMAIN-CONTAINING PROTEIN 14"/>
    <property type="match status" value="1"/>
</dbReference>
<evidence type="ECO:0000313" key="14">
    <source>
        <dbReference type="Proteomes" id="UP001432322"/>
    </source>
</evidence>
<evidence type="ECO:0000256" key="7">
    <source>
        <dbReference type="ARBA" id="ARBA00022833"/>
    </source>
</evidence>
<comment type="caution">
    <text evidence="13">The sequence shown here is derived from an EMBL/GenBank/DDBJ whole genome shotgun (WGS) entry which is preliminary data.</text>
</comment>
<accession>A0AAV5UWY4</accession>
<evidence type="ECO:0000256" key="3">
    <source>
        <dbReference type="ARBA" id="ARBA00015071"/>
    </source>
</evidence>
<feature type="compositionally biased region" description="Basic and acidic residues" evidence="10">
    <location>
        <begin position="380"/>
        <end position="399"/>
    </location>
</feature>
<dbReference type="Pfam" id="PF14608">
    <property type="entry name" value="zf-CCCH_2"/>
    <property type="match status" value="4"/>
</dbReference>
<protein>
    <recommendedName>
        <fullName evidence="3">Zinc finger CCCH domain-containing protein 14</fullName>
    </recommendedName>
</protein>
<keyword evidence="5" id="KW-0677">Repeat</keyword>
<evidence type="ECO:0000256" key="11">
    <source>
        <dbReference type="SAM" id="SignalP"/>
    </source>
</evidence>
<evidence type="ECO:0000256" key="6">
    <source>
        <dbReference type="ARBA" id="ARBA00022771"/>
    </source>
</evidence>
<comment type="subcellular location">
    <subcellularLocation>
        <location evidence="1">Nucleus</location>
    </subcellularLocation>
</comment>
<keyword evidence="14" id="KW-1185">Reference proteome</keyword>
<evidence type="ECO:0000259" key="12">
    <source>
        <dbReference type="PROSITE" id="PS50103"/>
    </source>
</evidence>
<dbReference type="InterPro" id="IPR040366">
    <property type="entry name" value="Nab2/ZC3H14"/>
</dbReference>
<dbReference type="EMBL" id="BTSY01000001">
    <property type="protein sequence ID" value="GMT10782.1"/>
    <property type="molecule type" value="Genomic_DNA"/>
</dbReference>
<proteinExistence type="inferred from homology"/>
<dbReference type="InterPro" id="IPR000571">
    <property type="entry name" value="Znf_CCCH"/>
</dbReference>
<dbReference type="GO" id="GO:0005634">
    <property type="term" value="C:nucleus"/>
    <property type="evidence" value="ECO:0007669"/>
    <property type="project" value="UniProtKB-SubCell"/>
</dbReference>
<evidence type="ECO:0000256" key="9">
    <source>
        <dbReference type="PROSITE-ProRule" id="PRU00723"/>
    </source>
</evidence>
<sequence>IEYLVSRLLLAVLTPFRSFSTMASADQRSEYLLWLKKLKLKDGFMDSSCYAAVSLGLKSVFRKESFRVPYFILDEELRKEHNNVRELTSCLGQNERCTYVSPAIRQLLIHTLQLCEPQKRVTRSTMMSHLRSFLSRPRILPLNISNPLNASFISFHCLPTECKLYLLNLLFHQTPKVLDTCTHLGNDSIGNKFYLGQDARVFVAMKNDPDTNLYDEYEWKTVEHEAWGDLYRFIKTEMPKWKLVAETEQDWDVMEVKLTSLNEKELWARMKSHKKSALTARSASINDKSRVKERSTMESMLSRLSESDDSEKRKDKIPDDPSPERARKLQSKIEKLEKELRSLRVGRDSTKTDTTTTSSKRVIKKKPLFDTRRVRVTRVKKEQPPEPFRDRIEEKKGEGETTTTSEESEESTVELGGKRQERCRFWPNCREGDDECAYIHPTVKCKRFPYCPYGSACLFLHGTCKNDGVCTRESCPFEHTLRRTVRAPPCKYGAACHSINCSFAHPPECTRRICPGPSCCSFYHPPRRGNTGHKTRKWMVM</sequence>
<feature type="compositionally biased region" description="Basic and acidic residues" evidence="10">
    <location>
        <begin position="310"/>
        <end position="351"/>
    </location>
</feature>
<dbReference type="AlphaFoldDB" id="A0AAV5UWY4"/>
<organism evidence="13 14">
    <name type="scientific">Pristionchus fissidentatus</name>
    <dbReference type="NCBI Taxonomy" id="1538716"/>
    <lineage>
        <taxon>Eukaryota</taxon>
        <taxon>Metazoa</taxon>
        <taxon>Ecdysozoa</taxon>
        <taxon>Nematoda</taxon>
        <taxon>Chromadorea</taxon>
        <taxon>Rhabditida</taxon>
        <taxon>Rhabditina</taxon>
        <taxon>Diplogasteromorpha</taxon>
        <taxon>Diplogasteroidea</taxon>
        <taxon>Neodiplogasteridae</taxon>
        <taxon>Pristionchus</taxon>
    </lineage>
</organism>
<dbReference type="GO" id="GO:0005737">
    <property type="term" value="C:cytoplasm"/>
    <property type="evidence" value="ECO:0007669"/>
    <property type="project" value="TreeGrafter"/>
</dbReference>
<keyword evidence="6 9" id="KW-0863">Zinc-finger</keyword>
<feature type="domain" description="C3H1-type" evidence="12">
    <location>
        <begin position="417"/>
        <end position="443"/>
    </location>
</feature>
<dbReference type="PANTHER" id="PTHR14738">
    <property type="entry name" value="ZINC FINGER CCCH DOMAIN-CONTAINING PROTEIN 14"/>
    <property type="match status" value="1"/>
</dbReference>